<organism evidence="4 5">
    <name type="scientific">Breznakiella homolactica</name>
    <dbReference type="NCBI Taxonomy" id="2798577"/>
    <lineage>
        <taxon>Bacteria</taxon>
        <taxon>Pseudomonadati</taxon>
        <taxon>Spirochaetota</taxon>
        <taxon>Spirochaetia</taxon>
        <taxon>Spirochaetales</taxon>
        <taxon>Breznakiellaceae</taxon>
        <taxon>Breznakiella</taxon>
    </lineage>
</organism>
<dbReference type="EMBL" id="CP067089">
    <property type="protein sequence ID" value="QQO08317.1"/>
    <property type="molecule type" value="Genomic_DNA"/>
</dbReference>
<dbReference type="InterPro" id="IPR002937">
    <property type="entry name" value="Amino_oxidase"/>
</dbReference>
<evidence type="ECO:0000259" key="3">
    <source>
        <dbReference type="Pfam" id="PF01593"/>
    </source>
</evidence>
<dbReference type="InterPro" id="IPR036188">
    <property type="entry name" value="FAD/NAD-bd_sf"/>
</dbReference>
<dbReference type="Proteomes" id="UP000595917">
    <property type="component" value="Chromosome"/>
</dbReference>
<reference evidence="4" key="1">
    <citation type="submission" date="2021-01" db="EMBL/GenBank/DDBJ databases">
        <title>Description of Breznakiella homolactica.</title>
        <authorList>
            <person name="Song Y."/>
            <person name="Brune A."/>
        </authorList>
    </citation>
    <scope>NUCLEOTIDE SEQUENCE</scope>
    <source>
        <strain evidence="4">RmG30</strain>
    </source>
</reference>
<protein>
    <submittedName>
        <fullName evidence="4">NAD(P)/FAD-dependent oxidoreductase</fullName>
    </submittedName>
</protein>
<sequence>MKITIIGGGVSGLSAGIYAQLAGFESSIYEKEPVLGGQCTGWDRMGYHIDGCIHWLTGTKDGSGINTIWKETGVLGNTEIIQLESFGTYEFDGTSITLWRDLDRLRDELIRLSPEDTGVIENMVRDIRIMQKMVIPVSMPLDMMPLREKLAMLWVLMGTGGIMTRNSKTSCAEYAKRFRHPAIRKIIEKRVPPDFSVLAFLFGMGNFTGGNGAIPRGGSRGMIERMEKRYRDLGGTVYTNMAAEEIQVEGTRARAVRFADGSAAEADYVVASCDTNITFSNLLKGRFRDKRFELRYNNPRDYPTLSTFHTAFGVSADLKEYPSSLVFEIDPLKVGHTVFTSLGVRNYAYEPDFAPPGNTVITTAYNQTGEDYHFWKKLYSSDRKAYRREKKAIAEAILDRIQRRFPELSGKIRVLDEATPVTYNRYTGAWRGSWMSFMMTPKAKIMMHSGRIRGLKNCFLTGQWLQPPGGLPTAAIYGKFTIQRICRLEGRPILFPSAQPT</sequence>
<dbReference type="PANTHER" id="PTHR43734:SF7">
    <property type="entry name" value="4,4'-DIAPONEUROSPORENE OXYGENASE"/>
    <property type="match status" value="1"/>
</dbReference>
<dbReference type="Gene3D" id="3.50.50.60">
    <property type="entry name" value="FAD/NAD(P)-binding domain"/>
    <property type="match status" value="2"/>
</dbReference>
<dbReference type="GO" id="GO:0016491">
    <property type="term" value="F:oxidoreductase activity"/>
    <property type="evidence" value="ECO:0007669"/>
    <property type="project" value="UniProtKB-KW"/>
</dbReference>
<name>A0A7T7XLB4_9SPIR</name>
<dbReference type="AlphaFoldDB" id="A0A7T7XLB4"/>
<evidence type="ECO:0000313" key="4">
    <source>
        <dbReference type="EMBL" id="QQO08317.1"/>
    </source>
</evidence>
<comment type="similarity">
    <text evidence="1">Belongs to the carotenoid/retinoid oxidoreductase family.</text>
</comment>
<evidence type="ECO:0000256" key="1">
    <source>
        <dbReference type="ARBA" id="ARBA00006046"/>
    </source>
</evidence>
<dbReference type="KEGG" id="bhc:JFL75_15470"/>
<accession>A0A7T7XLB4</accession>
<dbReference type="PANTHER" id="PTHR43734">
    <property type="entry name" value="PHYTOENE DESATURASE"/>
    <property type="match status" value="1"/>
</dbReference>
<proteinExistence type="inferred from homology"/>
<evidence type="ECO:0000313" key="5">
    <source>
        <dbReference type="Proteomes" id="UP000595917"/>
    </source>
</evidence>
<keyword evidence="2" id="KW-0560">Oxidoreductase</keyword>
<dbReference type="RefSeq" id="WP_215625623.1">
    <property type="nucleotide sequence ID" value="NZ_CP067089.2"/>
</dbReference>
<feature type="domain" description="Amine oxidase" evidence="3">
    <location>
        <begin position="10"/>
        <end position="475"/>
    </location>
</feature>
<keyword evidence="5" id="KW-1185">Reference proteome</keyword>
<dbReference type="SUPFAM" id="SSF51905">
    <property type="entry name" value="FAD/NAD(P)-binding domain"/>
    <property type="match status" value="1"/>
</dbReference>
<dbReference type="Pfam" id="PF01593">
    <property type="entry name" value="Amino_oxidase"/>
    <property type="match status" value="1"/>
</dbReference>
<gene>
    <name evidence="4" type="ORF">JFL75_15470</name>
</gene>
<evidence type="ECO:0000256" key="2">
    <source>
        <dbReference type="ARBA" id="ARBA00023002"/>
    </source>
</evidence>